<evidence type="ECO:0000256" key="2">
    <source>
        <dbReference type="ARBA" id="ARBA00022679"/>
    </source>
</evidence>
<sequence length="229" mass="26820">MNNKKGKLIVIDGGDGSGKTIQAKLLLGNFKTNNLPVKYFDFPQYESFYGKTVAKFLRGEFGNIDQVSPYLASLAYALDRSTVKKEMKDFLTKGGYIIANRYATSNMVYQAAKFENDKEREEFIRWVYQLEYEVQRIPKENIVIYLQVPWQTGIKLTKNKLVRKYLLGNKKDIHEENDIYRQKVEKMYLSLAKRYKHWVKIDCEADKKLLSPEKIHKKVLTILKEKSVI</sequence>
<evidence type="ECO:0000256" key="5">
    <source>
        <dbReference type="ARBA" id="ARBA00022777"/>
    </source>
</evidence>
<dbReference type="AlphaFoldDB" id="A0A1F7IAW9"/>
<comment type="catalytic activity">
    <reaction evidence="7 8">
        <text>dTMP + ATP = dTDP + ADP</text>
        <dbReference type="Rhea" id="RHEA:13517"/>
        <dbReference type="ChEBI" id="CHEBI:30616"/>
        <dbReference type="ChEBI" id="CHEBI:58369"/>
        <dbReference type="ChEBI" id="CHEBI:63528"/>
        <dbReference type="ChEBI" id="CHEBI:456216"/>
        <dbReference type="EC" id="2.7.4.9"/>
    </reaction>
</comment>
<evidence type="ECO:0000256" key="6">
    <source>
        <dbReference type="ARBA" id="ARBA00022840"/>
    </source>
</evidence>
<evidence type="ECO:0000259" key="9">
    <source>
        <dbReference type="Pfam" id="PF02223"/>
    </source>
</evidence>
<dbReference type="PANTHER" id="PTHR10344:SF4">
    <property type="entry name" value="UMP-CMP KINASE 2, MITOCHONDRIAL"/>
    <property type="match status" value="1"/>
</dbReference>
<dbReference type="EMBL" id="MGAF01000032">
    <property type="protein sequence ID" value="OGK40511.1"/>
    <property type="molecule type" value="Genomic_DNA"/>
</dbReference>
<dbReference type="InterPro" id="IPR027417">
    <property type="entry name" value="P-loop_NTPase"/>
</dbReference>
<gene>
    <name evidence="8" type="primary">tmk</name>
    <name evidence="10" type="ORF">A3A74_02880</name>
</gene>
<organism evidence="10 11">
    <name type="scientific">Candidatus Roizmanbacteria bacterium RIFCSPLOWO2_01_FULL_35_13</name>
    <dbReference type="NCBI Taxonomy" id="1802055"/>
    <lineage>
        <taxon>Bacteria</taxon>
        <taxon>Candidatus Roizmaniibacteriota</taxon>
    </lineage>
</organism>
<dbReference type="SUPFAM" id="SSF52540">
    <property type="entry name" value="P-loop containing nucleoside triphosphate hydrolases"/>
    <property type="match status" value="1"/>
</dbReference>
<keyword evidence="2 8" id="KW-0808">Transferase</keyword>
<evidence type="ECO:0000256" key="7">
    <source>
        <dbReference type="ARBA" id="ARBA00048743"/>
    </source>
</evidence>
<evidence type="ECO:0000256" key="4">
    <source>
        <dbReference type="ARBA" id="ARBA00022741"/>
    </source>
</evidence>
<dbReference type="GO" id="GO:0006235">
    <property type="term" value="P:dTTP biosynthetic process"/>
    <property type="evidence" value="ECO:0007669"/>
    <property type="project" value="UniProtKB-UniRule"/>
</dbReference>
<comment type="similarity">
    <text evidence="1 8">Belongs to the thymidylate kinase family.</text>
</comment>
<dbReference type="GO" id="GO:0005524">
    <property type="term" value="F:ATP binding"/>
    <property type="evidence" value="ECO:0007669"/>
    <property type="project" value="UniProtKB-UniRule"/>
</dbReference>
<reference evidence="10 11" key="1">
    <citation type="journal article" date="2016" name="Nat. Commun.">
        <title>Thousands of microbial genomes shed light on interconnected biogeochemical processes in an aquifer system.</title>
        <authorList>
            <person name="Anantharaman K."/>
            <person name="Brown C.T."/>
            <person name="Hug L.A."/>
            <person name="Sharon I."/>
            <person name="Castelle C.J."/>
            <person name="Probst A.J."/>
            <person name="Thomas B.C."/>
            <person name="Singh A."/>
            <person name="Wilkins M.J."/>
            <person name="Karaoz U."/>
            <person name="Brodie E.L."/>
            <person name="Williams K.H."/>
            <person name="Hubbard S.S."/>
            <person name="Banfield J.F."/>
        </authorList>
    </citation>
    <scope>NUCLEOTIDE SEQUENCE [LARGE SCALE GENOMIC DNA]</scope>
</reference>
<dbReference type="InterPro" id="IPR018094">
    <property type="entry name" value="Thymidylate_kinase"/>
</dbReference>
<keyword evidence="6 8" id="KW-0067">ATP-binding</keyword>
<evidence type="ECO:0000313" key="10">
    <source>
        <dbReference type="EMBL" id="OGK40511.1"/>
    </source>
</evidence>
<dbReference type="PANTHER" id="PTHR10344">
    <property type="entry name" value="THYMIDYLATE KINASE"/>
    <property type="match status" value="1"/>
</dbReference>
<accession>A0A1F7IAW9</accession>
<name>A0A1F7IAW9_9BACT</name>
<feature type="domain" description="Thymidylate kinase-like" evidence="9">
    <location>
        <begin position="11"/>
        <end position="206"/>
    </location>
</feature>
<proteinExistence type="inferred from homology"/>
<dbReference type="GO" id="GO:0004798">
    <property type="term" value="F:dTMP kinase activity"/>
    <property type="evidence" value="ECO:0007669"/>
    <property type="project" value="UniProtKB-UniRule"/>
</dbReference>
<evidence type="ECO:0000256" key="1">
    <source>
        <dbReference type="ARBA" id="ARBA00009776"/>
    </source>
</evidence>
<keyword evidence="3 8" id="KW-0545">Nucleotide biosynthesis</keyword>
<dbReference type="CDD" id="cd01672">
    <property type="entry name" value="TMPK"/>
    <property type="match status" value="1"/>
</dbReference>
<evidence type="ECO:0000256" key="8">
    <source>
        <dbReference type="HAMAP-Rule" id="MF_00165"/>
    </source>
</evidence>
<keyword evidence="5 8" id="KW-0418">Kinase</keyword>
<dbReference type="STRING" id="1802055.A3A74_02880"/>
<comment type="caution">
    <text evidence="10">The sequence shown here is derived from an EMBL/GenBank/DDBJ whole genome shotgun (WGS) entry which is preliminary data.</text>
</comment>
<keyword evidence="4 8" id="KW-0547">Nucleotide-binding</keyword>
<dbReference type="Gene3D" id="3.40.50.300">
    <property type="entry name" value="P-loop containing nucleotide triphosphate hydrolases"/>
    <property type="match status" value="1"/>
</dbReference>
<dbReference type="GO" id="GO:0006233">
    <property type="term" value="P:dTDP biosynthetic process"/>
    <property type="evidence" value="ECO:0007669"/>
    <property type="project" value="InterPro"/>
</dbReference>
<evidence type="ECO:0000313" key="11">
    <source>
        <dbReference type="Proteomes" id="UP000179270"/>
    </source>
</evidence>
<dbReference type="GO" id="GO:0006227">
    <property type="term" value="P:dUDP biosynthetic process"/>
    <property type="evidence" value="ECO:0007669"/>
    <property type="project" value="TreeGrafter"/>
</dbReference>
<dbReference type="InterPro" id="IPR039430">
    <property type="entry name" value="Thymidylate_kin-like_dom"/>
</dbReference>
<feature type="binding site" evidence="8">
    <location>
        <begin position="13"/>
        <end position="20"/>
    </location>
    <ligand>
        <name>ATP</name>
        <dbReference type="ChEBI" id="CHEBI:30616"/>
    </ligand>
</feature>
<dbReference type="EC" id="2.7.4.9" evidence="8"/>
<dbReference type="GO" id="GO:0005829">
    <property type="term" value="C:cytosol"/>
    <property type="evidence" value="ECO:0007669"/>
    <property type="project" value="TreeGrafter"/>
</dbReference>
<dbReference type="Pfam" id="PF02223">
    <property type="entry name" value="Thymidylate_kin"/>
    <property type="match status" value="1"/>
</dbReference>
<comment type="function">
    <text evidence="8">Phosphorylation of dTMP to form dTDP in both de novo and salvage pathways of dTTP synthesis.</text>
</comment>
<dbReference type="Proteomes" id="UP000179270">
    <property type="component" value="Unassembled WGS sequence"/>
</dbReference>
<evidence type="ECO:0000256" key="3">
    <source>
        <dbReference type="ARBA" id="ARBA00022727"/>
    </source>
</evidence>
<dbReference type="HAMAP" id="MF_00165">
    <property type="entry name" value="Thymidylate_kinase"/>
    <property type="match status" value="1"/>
</dbReference>
<protein>
    <recommendedName>
        <fullName evidence="8">Thymidylate kinase</fullName>
        <ecNumber evidence="8">2.7.4.9</ecNumber>
    </recommendedName>
    <alternativeName>
        <fullName evidence="8">dTMP kinase</fullName>
    </alternativeName>
</protein>